<evidence type="ECO:0000313" key="3">
    <source>
        <dbReference type="Proteomes" id="UP001141552"/>
    </source>
</evidence>
<keyword evidence="3" id="KW-1185">Reference proteome</keyword>
<dbReference type="EMBL" id="JAKUCV010007141">
    <property type="protein sequence ID" value="KAJ4824603.1"/>
    <property type="molecule type" value="Genomic_DNA"/>
</dbReference>
<reference evidence="2" key="1">
    <citation type="submission" date="2022-02" db="EMBL/GenBank/DDBJ databases">
        <authorList>
            <person name="Henning P.M."/>
            <person name="McCubbin A.G."/>
            <person name="Shore J.S."/>
        </authorList>
    </citation>
    <scope>NUCLEOTIDE SEQUENCE</scope>
    <source>
        <strain evidence="2">F60SS</strain>
        <tissue evidence="2">Leaves</tissue>
    </source>
</reference>
<protein>
    <submittedName>
        <fullName evidence="2">Uncharacterized protein</fullName>
    </submittedName>
</protein>
<comment type="caution">
    <text evidence="2">The sequence shown here is derived from an EMBL/GenBank/DDBJ whole genome shotgun (WGS) entry which is preliminary data.</text>
</comment>
<name>A0A9Q0F480_9ROSI</name>
<organism evidence="2 3">
    <name type="scientific">Turnera subulata</name>
    <dbReference type="NCBI Taxonomy" id="218843"/>
    <lineage>
        <taxon>Eukaryota</taxon>
        <taxon>Viridiplantae</taxon>
        <taxon>Streptophyta</taxon>
        <taxon>Embryophyta</taxon>
        <taxon>Tracheophyta</taxon>
        <taxon>Spermatophyta</taxon>
        <taxon>Magnoliopsida</taxon>
        <taxon>eudicotyledons</taxon>
        <taxon>Gunneridae</taxon>
        <taxon>Pentapetalae</taxon>
        <taxon>rosids</taxon>
        <taxon>fabids</taxon>
        <taxon>Malpighiales</taxon>
        <taxon>Passifloraceae</taxon>
        <taxon>Turnera</taxon>
    </lineage>
</organism>
<gene>
    <name evidence="2" type="ORF">Tsubulata_010917</name>
</gene>
<dbReference type="Proteomes" id="UP001141552">
    <property type="component" value="Unassembled WGS sequence"/>
</dbReference>
<evidence type="ECO:0000313" key="2">
    <source>
        <dbReference type="EMBL" id="KAJ4824603.1"/>
    </source>
</evidence>
<dbReference type="AlphaFoldDB" id="A0A9Q0F480"/>
<evidence type="ECO:0000256" key="1">
    <source>
        <dbReference type="SAM" id="MobiDB-lite"/>
    </source>
</evidence>
<sequence length="260" mass="30958">MHHYWPNTNLFFLILNIQSRHRRYKIHLYKHNRRRVVINHTLPRRQLHQQQRRQSQHRYPPVHPLAIRTEPELHFQPIRHGLPQSHRRQVNPRPGTGPGLGPGFLGFSSAVPSCRFPSRIGDAPRRDGTRIDRSRRRWVWGRRMNPTRWYCRLRRRERRRRIGFSVWSRGACVEMGAARIVNTDSFDSYQHFTFFNSCCFCNTQEEPKQTIQKQPLSGTSMNKEDSFSSIRFPLPEQRSGSKTPQGPLKKQGRADWFDCR</sequence>
<feature type="region of interest" description="Disordered" evidence="1">
    <location>
        <begin position="210"/>
        <end position="260"/>
    </location>
</feature>
<feature type="compositionally biased region" description="Polar residues" evidence="1">
    <location>
        <begin position="210"/>
        <end position="221"/>
    </location>
</feature>
<reference evidence="2" key="2">
    <citation type="journal article" date="2023" name="Plants (Basel)">
        <title>Annotation of the Turnera subulata (Passifloraceae) Draft Genome Reveals the S-Locus Evolved after the Divergence of Turneroideae from Passifloroideae in a Stepwise Manner.</title>
        <authorList>
            <person name="Henning P.M."/>
            <person name="Roalson E.H."/>
            <person name="Mir W."/>
            <person name="McCubbin A.G."/>
            <person name="Shore J.S."/>
        </authorList>
    </citation>
    <scope>NUCLEOTIDE SEQUENCE</scope>
    <source>
        <strain evidence="2">F60SS</strain>
    </source>
</reference>
<accession>A0A9Q0F480</accession>
<proteinExistence type="predicted"/>
<feature type="region of interest" description="Disordered" evidence="1">
    <location>
        <begin position="81"/>
        <end position="102"/>
    </location>
</feature>